<dbReference type="InterPro" id="IPR050515">
    <property type="entry name" value="Beta-lactam/transpept"/>
</dbReference>
<dbReference type="GO" id="GO:0071555">
    <property type="term" value="P:cell wall organization"/>
    <property type="evidence" value="ECO:0007669"/>
    <property type="project" value="TreeGrafter"/>
</dbReference>
<accession>A0A1L3MPM2</accession>
<protein>
    <recommendedName>
        <fullName evidence="4">serine-type D-Ala-D-Ala carboxypeptidase</fullName>
        <ecNumber evidence="4">3.4.16.4</ecNumber>
    </recommendedName>
</protein>
<dbReference type="PANTHER" id="PTHR30627">
    <property type="entry name" value="PEPTIDOGLYCAN D,D-TRANSPEPTIDASE"/>
    <property type="match status" value="1"/>
</dbReference>
<feature type="domain" description="Penicillin-binding protein transpeptidase" evidence="8">
    <location>
        <begin position="264"/>
        <end position="571"/>
    </location>
</feature>
<dbReference type="GO" id="GO:0009252">
    <property type="term" value="P:peptidoglycan biosynthetic process"/>
    <property type="evidence" value="ECO:0007669"/>
    <property type="project" value="UniProtKB-UniPathway"/>
</dbReference>
<dbReference type="Gene3D" id="3.90.1310.10">
    <property type="entry name" value="Penicillin-binding protein 2a (Domain 2)"/>
    <property type="match status" value="1"/>
</dbReference>
<dbReference type="KEGG" id="bwh:A9C19_05820"/>
<dbReference type="GO" id="GO:0005886">
    <property type="term" value="C:plasma membrane"/>
    <property type="evidence" value="ECO:0007669"/>
    <property type="project" value="TreeGrafter"/>
</dbReference>
<evidence type="ECO:0000256" key="1">
    <source>
        <dbReference type="ARBA" id="ARBA00004370"/>
    </source>
</evidence>
<evidence type="ECO:0000313" key="10">
    <source>
        <dbReference type="EMBL" id="APH04298.1"/>
    </source>
</evidence>
<keyword evidence="5 7" id="KW-0472">Membrane</keyword>
<feature type="transmembrane region" description="Helical" evidence="7">
    <location>
        <begin position="7"/>
        <end position="26"/>
    </location>
</feature>
<dbReference type="UniPathway" id="UPA00219"/>
<dbReference type="EMBL" id="CP016020">
    <property type="protein sequence ID" value="APH04298.1"/>
    <property type="molecule type" value="Genomic_DNA"/>
</dbReference>
<keyword evidence="11" id="KW-1185">Reference proteome</keyword>
<dbReference type="InterPro" id="IPR036138">
    <property type="entry name" value="PBP_dimer_sf"/>
</dbReference>
<evidence type="ECO:0000256" key="3">
    <source>
        <dbReference type="ARBA" id="ARBA00007171"/>
    </source>
</evidence>
<dbReference type="Pfam" id="PF00905">
    <property type="entry name" value="Transpeptidase"/>
    <property type="match status" value="1"/>
</dbReference>
<evidence type="ECO:0000256" key="4">
    <source>
        <dbReference type="ARBA" id="ARBA00012448"/>
    </source>
</evidence>
<evidence type="ECO:0000259" key="8">
    <source>
        <dbReference type="Pfam" id="PF00905"/>
    </source>
</evidence>
<dbReference type="InterPro" id="IPR012338">
    <property type="entry name" value="Beta-lactam/transpept-like"/>
</dbReference>
<dbReference type="GO" id="GO:0071972">
    <property type="term" value="F:peptidoglycan L,D-transpeptidase activity"/>
    <property type="evidence" value="ECO:0007669"/>
    <property type="project" value="TreeGrafter"/>
</dbReference>
<dbReference type="InterPro" id="IPR005311">
    <property type="entry name" value="PBP_dimer"/>
</dbReference>
<evidence type="ECO:0000256" key="7">
    <source>
        <dbReference type="SAM" id="Phobius"/>
    </source>
</evidence>
<keyword evidence="7" id="KW-1133">Transmembrane helix</keyword>
<evidence type="ECO:0000256" key="5">
    <source>
        <dbReference type="ARBA" id="ARBA00023136"/>
    </source>
</evidence>
<comment type="similarity">
    <text evidence="3">Belongs to the transpeptidase family.</text>
</comment>
<gene>
    <name evidence="10" type="ORF">A9C19_05820</name>
</gene>
<reference evidence="10 11" key="1">
    <citation type="journal article" date="2016" name="Sci. Rep.">
        <title>Complete genome sequence and transcriptomic analysis of a novel marine strain Bacillus weihaiensis reveals the mechanism of brown algae degradation.</title>
        <authorList>
            <person name="Zhu Y."/>
            <person name="Chen P."/>
            <person name="Bao Y."/>
            <person name="Men Y."/>
            <person name="Zeng Y."/>
            <person name="Yang J."/>
            <person name="Sun J."/>
            <person name="Sun Y."/>
        </authorList>
    </citation>
    <scope>NUCLEOTIDE SEQUENCE [LARGE SCALE GENOMIC DNA]</scope>
    <source>
        <strain evidence="10 11">Alg07</strain>
    </source>
</reference>
<dbReference type="SUPFAM" id="SSF56519">
    <property type="entry name" value="Penicillin binding protein dimerisation domain"/>
    <property type="match status" value="1"/>
</dbReference>
<dbReference type="GO" id="GO:0009002">
    <property type="term" value="F:serine-type D-Ala-D-Ala carboxypeptidase activity"/>
    <property type="evidence" value="ECO:0007669"/>
    <property type="project" value="UniProtKB-EC"/>
</dbReference>
<evidence type="ECO:0000256" key="2">
    <source>
        <dbReference type="ARBA" id="ARBA00004752"/>
    </source>
</evidence>
<sequence length="588" mass="65471">MSHSKRFISIGIIFILIFFLYLYRLADLQLIHTESFTDKGINLVQESVNQRTQEVVIDDGRGRFVDRNGVALKEDAEPSLVLFPFLKDITWSVDSLSSIVGISDKEIRSYLVDAKEPVVLAKKEGVDLTDQELKEINELSIPGVFGVYKQTAVDQDIAKHVLGITGENATQLRSKYPDREDLSYKTKIGITGLEKAFDEFLLPDAETKLLYHVDGDGNPLFGVNVKYIADSNPFYPVTIETTIDTEIQSAAEKILSNQKIEKGGLILLDVETNDVLAMVSKPELDRSDEDTFMNYMLRPLFPGSIFKTVISAAAIEYGLDDATRTFNCNLNLHGENDGGQDDGNLSFERSFAKSCNYTFTTLAKELMEENEHVVEETAEKLGLLGSIGWNGEVFHYTNFEQFPEEVEGKIWGDENDKKVPRAIDQTAIGQKDVKITPLAVANMMSTIARGGQKESVRIVDSILYKNGTTMFTFNENIDNQDTISAYTAAKLQDLLRLVVTDSEGTGRRFQSSSYEVSGKSGTAQTGKMTEENETLYNKWFAGYFPADQPKYALVVVEMDTTSAEAGTNAAFYDIVNELANFDAKNSSN</sequence>
<dbReference type="PANTHER" id="PTHR30627:SF24">
    <property type="entry name" value="PENICILLIN-BINDING PROTEIN 4B"/>
    <property type="match status" value="1"/>
</dbReference>
<keyword evidence="7" id="KW-0812">Transmembrane</keyword>
<organism evidence="10 11">
    <name type="scientific">Bacillus weihaiensis</name>
    <dbReference type="NCBI Taxonomy" id="1547283"/>
    <lineage>
        <taxon>Bacteria</taxon>
        <taxon>Bacillati</taxon>
        <taxon>Bacillota</taxon>
        <taxon>Bacilli</taxon>
        <taxon>Bacillales</taxon>
        <taxon>Bacillaceae</taxon>
        <taxon>Bacillus</taxon>
    </lineage>
</organism>
<dbReference type="GO" id="GO:0008658">
    <property type="term" value="F:penicillin binding"/>
    <property type="evidence" value="ECO:0007669"/>
    <property type="project" value="InterPro"/>
</dbReference>
<proteinExistence type="inferred from homology"/>
<evidence type="ECO:0000259" key="9">
    <source>
        <dbReference type="Pfam" id="PF03717"/>
    </source>
</evidence>
<name>A0A1L3MPM2_9BACI</name>
<feature type="domain" description="Penicillin-binding protein dimerisation" evidence="9">
    <location>
        <begin position="61"/>
        <end position="219"/>
    </location>
</feature>
<dbReference type="OrthoDB" id="2985542at2"/>
<dbReference type="Proteomes" id="UP000181936">
    <property type="component" value="Chromosome"/>
</dbReference>
<dbReference type="InterPro" id="IPR001460">
    <property type="entry name" value="PCN-bd_Tpept"/>
</dbReference>
<dbReference type="EC" id="3.4.16.4" evidence="4"/>
<dbReference type="STRING" id="1547283.A9C19_05820"/>
<dbReference type="SUPFAM" id="SSF56601">
    <property type="entry name" value="beta-lactamase/transpeptidase-like"/>
    <property type="match status" value="1"/>
</dbReference>
<evidence type="ECO:0000313" key="11">
    <source>
        <dbReference type="Proteomes" id="UP000181936"/>
    </source>
</evidence>
<dbReference type="Pfam" id="PF03717">
    <property type="entry name" value="PBP_dimer"/>
    <property type="match status" value="1"/>
</dbReference>
<evidence type="ECO:0000256" key="6">
    <source>
        <dbReference type="ARBA" id="ARBA00034000"/>
    </source>
</evidence>
<comment type="subcellular location">
    <subcellularLocation>
        <location evidence="1">Membrane</location>
    </subcellularLocation>
</comment>
<comment type="catalytic activity">
    <reaction evidence="6">
        <text>Preferential cleavage: (Ac)2-L-Lys-D-Ala-|-D-Ala. Also transpeptidation of peptidyl-alanyl moieties that are N-acyl substituents of D-alanine.</text>
        <dbReference type="EC" id="3.4.16.4"/>
    </reaction>
</comment>
<dbReference type="RefSeq" id="WP_072579091.1">
    <property type="nucleotide sequence ID" value="NZ_CP016020.1"/>
</dbReference>
<dbReference type="Gene3D" id="3.40.710.10">
    <property type="entry name" value="DD-peptidase/beta-lactamase superfamily"/>
    <property type="match status" value="1"/>
</dbReference>
<comment type="pathway">
    <text evidence="2">Cell wall biogenesis; peptidoglycan biosynthesis.</text>
</comment>
<dbReference type="AlphaFoldDB" id="A0A1L3MPM2"/>